<dbReference type="GO" id="GO:0016020">
    <property type="term" value="C:membrane"/>
    <property type="evidence" value="ECO:0007669"/>
    <property type="project" value="UniProtKB-SubCell"/>
</dbReference>
<evidence type="ECO:0000256" key="1">
    <source>
        <dbReference type="ARBA" id="ARBA00002080"/>
    </source>
</evidence>
<evidence type="ECO:0000259" key="9">
    <source>
        <dbReference type="PROSITE" id="PS50076"/>
    </source>
</evidence>
<feature type="transmembrane region" description="Helical" evidence="8">
    <location>
        <begin position="246"/>
        <end position="266"/>
    </location>
</feature>
<keyword evidence="6 8" id="KW-0472">Membrane</keyword>
<dbReference type="Pfam" id="PF00226">
    <property type="entry name" value="DnaJ"/>
    <property type="match status" value="1"/>
</dbReference>
<dbReference type="Proteomes" id="UP000007819">
    <property type="component" value="Chromosome A1"/>
</dbReference>
<dbReference type="SMART" id="SM00271">
    <property type="entry name" value="DnaJ"/>
    <property type="match status" value="1"/>
</dbReference>
<dbReference type="EnsemblMetazoa" id="XM_001945857.5">
    <property type="protein sequence ID" value="XP_001945892.2"/>
    <property type="gene ID" value="LOC100168578"/>
</dbReference>
<dbReference type="InterPro" id="IPR001623">
    <property type="entry name" value="DnaJ_domain"/>
</dbReference>
<proteinExistence type="predicted"/>
<feature type="region of interest" description="Disordered" evidence="7">
    <location>
        <begin position="15"/>
        <end position="37"/>
    </location>
</feature>
<comment type="function">
    <text evidence="1">May function as a co-chaperone.</text>
</comment>
<protein>
    <recommendedName>
        <fullName evidence="3">DnaJ homolog subfamily C member 22</fullName>
    </recommendedName>
</protein>
<dbReference type="Pfam" id="PF05154">
    <property type="entry name" value="TM2"/>
    <property type="match status" value="1"/>
</dbReference>
<evidence type="ECO:0000256" key="6">
    <source>
        <dbReference type="ARBA" id="ARBA00023136"/>
    </source>
</evidence>
<reference evidence="10" key="2">
    <citation type="submission" date="2022-06" db="UniProtKB">
        <authorList>
            <consortium name="EnsemblMetazoa"/>
        </authorList>
    </citation>
    <scope>IDENTIFICATION</scope>
</reference>
<dbReference type="SUPFAM" id="SSF46565">
    <property type="entry name" value="Chaperone J-domain"/>
    <property type="match status" value="1"/>
</dbReference>
<dbReference type="PROSITE" id="PS50076">
    <property type="entry name" value="DNAJ_2"/>
    <property type="match status" value="1"/>
</dbReference>
<evidence type="ECO:0000256" key="7">
    <source>
        <dbReference type="SAM" id="MobiDB-lite"/>
    </source>
</evidence>
<evidence type="ECO:0000256" key="8">
    <source>
        <dbReference type="SAM" id="Phobius"/>
    </source>
</evidence>
<feature type="transmembrane region" description="Helical" evidence="8">
    <location>
        <begin position="67"/>
        <end position="83"/>
    </location>
</feature>
<feature type="compositionally biased region" description="Low complexity" evidence="7">
    <location>
        <begin position="16"/>
        <end position="37"/>
    </location>
</feature>
<keyword evidence="4 8" id="KW-0812">Transmembrane</keyword>
<dbReference type="GeneID" id="100168578"/>
<evidence type="ECO:0000256" key="4">
    <source>
        <dbReference type="ARBA" id="ARBA00022692"/>
    </source>
</evidence>
<accession>A0A8R1W437</accession>
<feature type="transmembrane region" description="Helical" evidence="8">
    <location>
        <begin position="43"/>
        <end position="61"/>
    </location>
</feature>
<dbReference type="CDD" id="cd06257">
    <property type="entry name" value="DnaJ"/>
    <property type="match status" value="1"/>
</dbReference>
<dbReference type="PRINTS" id="PR00625">
    <property type="entry name" value="JDOMAIN"/>
</dbReference>
<dbReference type="KEGG" id="api:100168578"/>
<evidence type="ECO:0000313" key="10">
    <source>
        <dbReference type="EnsemblMetazoa" id="XP_001945892.2"/>
    </source>
</evidence>
<dbReference type="RefSeq" id="XP_001945892.2">
    <property type="nucleotide sequence ID" value="XM_001945857.4"/>
</dbReference>
<dbReference type="CTD" id="32683"/>
<sequence length="403" mass="46192">MFGLPGIMGKGVFGQNSNGVGSNRSRNNNKSNNSSNGNKSKTLTYLLWLVGGVCGLHHFYLGRDLQGVLWWCTFGGYFGFGWLRDLFYIGEYVADANKDEKYMKKVDYMVRVYEKPPFSTVRFTGMVVVAYLFSTVVSLAIPEDNVAGLSWQWLQIFTPLAAALGVWAVGNIGHETGSIKWPLICAYLVPMVGNPLKSFIFDKWGYDIDESTSFAIMILSAAWSFDHLEKRWRPKNQKTPGTLKRIVVISMCCLLYMALWSSYLYFNAKVTDEDGDEVPFHEALGHFFSSPWWLDVKQSFIDVWQFAQEHGWMETWRQIVSLSDPSGEQNAFKVLELRSGATQTEIKNQCRTLAVKYHPDKAKDDITRKDVQNRFFEVQQACELLSNSRAKRRRRNKQFNEEL</sequence>
<dbReference type="AlphaFoldDB" id="A0A8R1W437"/>
<name>A0A8R1W437_ACYPI</name>
<dbReference type="InterPro" id="IPR036869">
    <property type="entry name" value="J_dom_sf"/>
</dbReference>
<dbReference type="OrthoDB" id="10262359at2759"/>
<feature type="transmembrane region" description="Helical" evidence="8">
    <location>
        <begin position="121"/>
        <end position="141"/>
    </location>
</feature>
<evidence type="ECO:0000256" key="5">
    <source>
        <dbReference type="ARBA" id="ARBA00022989"/>
    </source>
</evidence>
<dbReference type="PANTHER" id="PTHR44733">
    <property type="entry name" value="DNAJ HOMOLOG SUBFAMILY C MEMBER 22"/>
    <property type="match status" value="1"/>
</dbReference>
<dbReference type="Gene3D" id="1.10.287.110">
    <property type="entry name" value="DnaJ domain"/>
    <property type="match status" value="1"/>
</dbReference>
<evidence type="ECO:0000313" key="11">
    <source>
        <dbReference type="Proteomes" id="UP000007819"/>
    </source>
</evidence>
<feature type="transmembrane region" description="Helical" evidence="8">
    <location>
        <begin position="153"/>
        <end position="172"/>
    </location>
</feature>
<reference evidence="11" key="1">
    <citation type="submission" date="2010-06" db="EMBL/GenBank/DDBJ databases">
        <authorList>
            <person name="Jiang H."/>
            <person name="Abraham K."/>
            <person name="Ali S."/>
            <person name="Alsbrooks S.L."/>
            <person name="Anim B.N."/>
            <person name="Anosike U.S."/>
            <person name="Attaway T."/>
            <person name="Bandaranaike D.P."/>
            <person name="Battles P.K."/>
            <person name="Bell S.N."/>
            <person name="Bell A.V."/>
            <person name="Beltran B."/>
            <person name="Bickham C."/>
            <person name="Bustamante Y."/>
            <person name="Caleb T."/>
            <person name="Canada A."/>
            <person name="Cardenas V."/>
            <person name="Carter K."/>
            <person name="Chacko J."/>
            <person name="Chandrabose M.N."/>
            <person name="Chavez D."/>
            <person name="Chavez A."/>
            <person name="Chen L."/>
            <person name="Chu H.-S."/>
            <person name="Claassen K.J."/>
            <person name="Cockrell R."/>
            <person name="Collins M."/>
            <person name="Cooper J.A."/>
            <person name="Cree A."/>
            <person name="Curry S.M."/>
            <person name="Da Y."/>
            <person name="Dao M.D."/>
            <person name="Das B."/>
            <person name="Davila M.-L."/>
            <person name="Davy-Carroll L."/>
            <person name="Denson S."/>
            <person name="Dinh H."/>
            <person name="Ebong V.E."/>
            <person name="Edwards J.R."/>
            <person name="Egan A."/>
            <person name="El-Daye J."/>
            <person name="Escobedo L."/>
            <person name="Fernandez S."/>
            <person name="Fernando P.R."/>
            <person name="Flagg N."/>
            <person name="Forbes L.D."/>
            <person name="Fowler R.G."/>
            <person name="Fu Q."/>
            <person name="Gabisi R.A."/>
            <person name="Ganer J."/>
            <person name="Garbino Pronczuk A."/>
            <person name="Garcia R.M."/>
            <person name="Garner T."/>
            <person name="Garrett T.E."/>
            <person name="Gonzalez D.A."/>
            <person name="Hamid H."/>
            <person name="Hawkins E.S."/>
            <person name="Hirani K."/>
            <person name="Hogues M.E."/>
            <person name="Hollins B."/>
            <person name="Hsiao C.-H."/>
            <person name="Jabil R."/>
            <person name="James M.L."/>
            <person name="Jhangiani S.N."/>
            <person name="Johnson B."/>
            <person name="Johnson Q."/>
            <person name="Joshi V."/>
            <person name="Kalu J.B."/>
            <person name="Kam C."/>
            <person name="Kashfia A."/>
            <person name="Keebler J."/>
            <person name="Kisamo H."/>
            <person name="Kovar C.L."/>
            <person name="Lago L.A."/>
            <person name="Lai C.-Y."/>
            <person name="Laidlaw J."/>
            <person name="Lara F."/>
            <person name="Le T.-K."/>
            <person name="Lee S.L."/>
            <person name="Legall F.H."/>
            <person name="Lemon S.J."/>
            <person name="Lewis L.R."/>
            <person name="Li B."/>
            <person name="Liu Y."/>
            <person name="Liu Y.-S."/>
            <person name="Lopez J."/>
            <person name="Lozado R.J."/>
            <person name="Lu J."/>
            <person name="Madu R.C."/>
            <person name="Maheshwari M."/>
            <person name="Maheshwari R."/>
            <person name="Malloy K."/>
            <person name="Martinez E."/>
            <person name="Mathew T."/>
            <person name="Mercado I.C."/>
            <person name="Mercado C."/>
            <person name="Meyer B."/>
            <person name="Montgomery K."/>
            <person name="Morgan M.B."/>
            <person name="Munidasa M."/>
            <person name="Nazareth L.V."/>
            <person name="Nelson J."/>
            <person name="Ng B.M."/>
            <person name="Nguyen N.B."/>
            <person name="Nguyen P.Q."/>
            <person name="Nguyen T."/>
            <person name="Obregon M."/>
            <person name="Okwuonu G.O."/>
            <person name="Onwere C.G."/>
            <person name="Orozco G."/>
            <person name="Parra A."/>
            <person name="Patel S."/>
            <person name="Patil S."/>
            <person name="Perez A."/>
            <person name="Perez Y."/>
            <person name="Pham C."/>
            <person name="Primus E.L."/>
            <person name="Pu L.-L."/>
            <person name="Puazo M."/>
            <person name="Qin X."/>
            <person name="Quiroz J.B."/>
            <person name="Reese J."/>
            <person name="Richards S."/>
            <person name="Rives C.M."/>
            <person name="Robberts R."/>
            <person name="Ruiz S.J."/>
            <person name="Ruiz M.J."/>
            <person name="Santibanez J."/>
            <person name="Schneider B.W."/>
            <person name="Sisson I."/>
            <person name="Smith M."/>
            <person name="Sodergren E."/>
            <person name="Song X.-Z."/>
            <person name="Song B.B."/>
            <person name="Summersgill H."/>
            <person name="Thelus R."/>
            <person name="Thornton R.D."/>
            <person name="Trejos Z.Y."/>
            <person name="Usmani K."/>
            <person name="Vattathil S."/>
            <person name="Villasana D."/>
            <person name="Walker D.L."/>
            <person name="Wang S."/>
            <person name="Wang K."/>
            <person name="White C.S."/>
            <person name="Williams A.C."/>
            <person name="Williamson J."/>
            <person name="Wilson K."/>
            <person name="Woghiren I.O."/>
            <person name="Woodworth J.R."/>
            <person name="Worley K.C."/>
            <person name="Wright R.A."/>
            <person name="Wu W."/>
            <person name="Young L."/>
            <person name="Zhang L."/>
            <person name="Zhang J."/>
            <person name="Zhu Y."/>
            <person name="Muzny D.M."/>
            <person name="Weinstock G."/>
            <person name="Gibbs R.A."/>
        </authorList>
    </citation>
    <scope>NUCLEOTIDE SEQUENCE [LARGE SCALE GENOMIC DNA]</scope>
    <source>
        <strain evidence="11">LSR1</strain>
    </source>
</reference>
<evidence type="ECO:0000256" key="2">
    <source>
        <dbReference type="ARBA" id="ARBA00004141"/>
    </source>
</evidence>
<evidence type="ECO:0000256" key="3">
    <source>
        <dbReference type="ARBA" id="ARBA00020945"/>
    </source>
</evidence>
<dbReference type="PANTHER" id="PTHR44733:SF1">
    <property type="entry name" value="DNAJ HOMOLOG SUBFAMILY C MEMBER 22"/>
    <property type="match status" value="1"/>
</dbReference>
<feature type="domain" description="J" evidence="9">
    <location>
        <begin position="330"/>
        <end position="400"/>
    </location>
</feature>
<dbReference type="InterPro" id="IPR007829">
    <property type="entry name" value="TM2"/>
</dbReference>
<keyword evidence="5 8" id="KW-1133">Transmembrane helix</keyword>
<comment type="subcellular location">
    <subcellularLocation>
        <location evidence="2">Membrane</location>
        <topology evidence="2">Multi-pass membrane protein</topology>
    </subcellularLocation>
</comment>
<organism evidence="10 11">
    <name type="scientific">Acyrthosiphon pisum</name>
    <name type="common">Pea aphid</name>
    <dbReference type="NCBI Taxonomy" id="7029"/>
    <lineage>
        <taxon>Eukaryota</taxon>
        <taxon>Metazoa</taxon>
        <taxon>Ecdysozoa</taxon>
        <taxon>Arthropoda</taxon>
        <taxon>Hexapoda</taxon>
        <taxon>Insecta</taxon>
        <taxon>Pterygota</taxon>
        <taxon>Neoptera</taxon>
        <taxon>Paraneoptera</taxon>
        <taxon>Hemiptera</taxon>
        <taxon>Sternorrhyncha</taxon>
        <taxon>Aphidomorpha</taxon>
        <taxon>Aphidoidea</taxon>
        <taxon>Aphididae</taxon>
        <taxon>Macrosiphini</taxon>
        <taxon>Acyrthosiphon</taxon>
    </lineage>
</organism>
<keyword evidence="11" id="KW-1185">Reference proteome</keyword>